<dbReference type="AlphaFoldDB" id="A0A813NFI1"/>
<feature type="coiled-coil region" evidence="1">
    <location>
        <begin position="148"/>
        <end position="233"/>
    </location>
</feature>
<feature type="coiled-coil region" evidence="1">
    <location>
        <begin position="5"/>
        <end position="95"/>
    </location>
</feature>
<dbReference type="EMBL" id="CAJNOC010000264">
    <property type="protein sequence ID" value="CAF0735723.1"/>
    <property type="molecule type" value="Genomic_DNA"/>
</dbReference>
<evidence type="ECO:0000313" key="3">
    <source>
        <dbReference type="Proteomes" id="UP000663879"/>
    </source>
</evidence>
<proteinExistence type="predicted"/>
<keyword evidence="3" id="KW-1185">Reference proteome</keyword>
<dbReference type="Proteomes" id="UP000663879">
    <property type="component" value="Unassembled WGS sequence"/>
</dbReference>
<sequence length="259" mass="31106">MDENFEELLKNILLIENNVKELSVKLVDLEKQYNLIIKDTDKLQENINTLNQQNKDLKQRVIELNLEKELIENQINFLKEKRISYENEKKDIQAKIVLEINQRDLRCTEEFEIEYLKLISDFDIDFKQMSEQYKQKLVKSKLEILNHLEKDTQKLENLKNLNTELRNLIREHQQLAESEANLSKERESLENKEKMLKNEAKSINIPNNLNSNLVDDDHEIKVLKNELNELVEKTDHDELLKLSKKYRYLFNQLNERKNN</sequence>
<reference evidence="2" key="1">
    <citation type="submission" date="2021-02" db="EMBL/GenBank/DDBJ databases">
        <authorList>
            <person name="Nowell W R."/>
        </authorList>
    </citation>
    <scope>NUCLEOTIDE SEQUENCE</scope>
    <source>
        <strain evidence="2">Ploen Becks lab</strain>
    </source>
</reference>
<protein>
    <submittedName>
        <fullName evidence="2">Uncharacterized protein</fullName>
    </submittedName>
</protein>
<gene>
    <name evidence="2" type="ORF">OXX778_LOCUS3113</name>
</gene>
<dbReference type="Gene3D" id="1.20.5.1000">
    <property type="entry name" value="arf6 gtpase in complex with a specific effector, jip4"/>
    <property type="match status" value="1"/>
</dbReference>
<accession>A0A813NFI1</accession>
<name>A0A813NFI1_9BILA</name>
<organism evidence="2 3">
    <name type="scientific">Brachionus calyciflorus</name>
    <dbReference type="NCBI Taxonomy" id="104777"/>
    <lineage>
        <taxon>Eukaryota</taxon>
        <taxon>Metazoa</taxon>
        <taxon>Spiralia</taxon>
        <taxon>Gnathifera</taxon>
        <taxon>Rotifera</taxon>
        <taxon>Eurotatoria</taxon>
        <taxon>Monogononta</taxon>
        <taxon>Pseudotrocha</taxon>
        <taxon>Ploima</taxon>
        <taxon>Brachionidae</taxon>
        <taxon>Brachionus</taxon>
    </lineage>
</organism>
<comment type="caution">
    <text evidence="2">The sequence shown here is derived from an EMBL/GenBank/DDBJ whole genome shotgun (WGS) entry which is preliminary data.</text>
</comment>
<evidence type="ECO:0000313" key="2">
    <source>
        <dbReference type="EMBL" id="CAF0735723.1"/>
    </source>
</evidence>
<evidence type="ECO:0000256" key="1">
    <source>
        <dbReference type="SAM" id="Coils"/>
    </source>
</evidence>
<keyword evidence="1" id="KW-0175">Coiled coil</keyword>